<gene>
    <name evidence="3" type="ORF">KQ657_004122</name>
</gene>
<feature type="region of interest" description="Disordered" evidence="1">
    <location>
        <begin position="394"/>
        <end position="428"/>
    </location>
</feature>
<dbReference type="Proteomes" id="UP000790833">
    <property type="component" value="Unassembled WGS sequence"/>
</dbReference>
<dbReference type="Gene3D" id="2.60.40.640">
    <property type="match status" value="1"/>
</dbReference>
<dbReference type="OrthoDB" id="3832628at2759"/>
<dbReference type="InterPro" id="IPR024391">
    <property type="entry name" value="LDB19_N"/>
</dbReference>
<evidence type="ECO:0000256" key="1">
    <source>
        <dbReference type="SAM" id="MobiDB-lite"/>
    </source>
</evidence>
<dbReference type="EMBL" id="JAHMUF010000005">
    <property type="protein sequence ID" value="KAG7195010.1"/>
    <property type="molecule type" value="Genomic_DNA"/>
</dbReference>
<feature type="region of interest" description="Disordered" evidence="1">
    <location>
        <begin position="9"/>
        <end position="47"/>
    </location>
</feature>
<feature type="compositionally biased region" description="Low complexity" evidence="1">
    <location>
        <begin position="622"/>
        <end position="639"/>
    </location>
</feature>
<evidence type="ECO:0000313" key="4">
    <source>
        <dbReference type="Proteomes" id="UP000790833"/>
    </source>
</evidence>
<feature type="region of interest" description="Disordered" evidence="1">
    <location>
        <begin position="592"/>
        <end position="640"/>
    </location>
</feature>
<feature type="compositionally biased region" description="Acidic residues" evidence="1">
    <location>
        <begin position="412"/>
        <end position="421"/>
    </location>
</feature>
<keyword evidence="4" id="KW-1185">Reference proteome</keyword>
<feature type="domain" description="LDB19 N-terminal" evidence="2">
    <location>
        <begin position="120"/>
        <end position="305"/>
    </location>
</feature>
<feature type="compositionally biased region" description="Polar residues" evidence="1">
    <location>
        <begin position="446"/>
        <end position="457"/>
    </location>
</feature>
<reference evidence="3" key="1">
    <citation type="submission" date="2021-03" db="EMBL/GenBank/DDBJ databases">
        <authorList>
            <person name="Palmer J.M."/>
        </authorList>
    </citation>
    <scope>NUCLEOTIDE SEQUENCE</scope>
    <source>
        <strain evidence="3">ARV_011</strain>
    </source>
</reference>
<accession>A0A9P7VC52</accession>
<feature type="region of interest" description="Disordered" evidence="1">
    <location>
        <begin position="443"/>
        <end position="472"/>
    </location>
</feature>
<feature type="region of interest" description="Disordered" evidence="1">
    <location>
        <begin position="531"/>
        <end position="552"/>
    </location>
</feature>
<organism evidence="3 4">
    <name type="scientific">Scheffersomyces spartinae</name>
    <dbReference type="NCBI Taxonomy" id="45513"/>
    <lineage>
        <taxon>Eukaryota</taxon>
        <taxon>Fungi</taxon>
        <taxon>Dikarya</taxon>
        <taxon>Ascomycota</taxon>
        <taxon>Saccharomycotina</taxon>
        <taxon>Pichiomycetes</taxon>
        <taxon>Debaryomycetaceae</taxon>
        <taxon>Scheffersomyces</taxon>
    </lineage>
</organism>
<protein>
    <recommendedName>
        <fullName evidence="2">LDB19 N-terminal domain-containing protein</fullName>
    </recommendedName>
</protein>
<evidence type="ECO:0000259" key="2">
    <source>
        <dbReference type="Pfam" id="PF13002"/>
    </source>
</evidence>
<dbReference type="GeneID" id="66117496"/>
<name>A0A9P7VC52_9ASCO</name>
<comment type="caution">
    <text evidence="3">The sequence shown here is derived from an EMBL/GenBank/DDBJ whole genome shotgun (WGS) entry which is preliminary data.</text>
</comment>
<feature type="compositionally biased region" description="Low complexity" evidence="1">
    <location>
        <begin position="17"/>
        <end position="43"/>
    </location>
</feature>
<dbReference type="AlphaFoldDB" id="A0A9P7VC52"/>
<feature type="compositionally biased region" description="Polar residues" evidence="1">
    <location>
        <begin position="333"/>
        <end position="343"/>
    </location>
</feature>
<proteinExistence type="predicted"/>
<feature type="region of interest" description="Disordered" evidence="1">
    <location>
        <begin position="316"/>
        <end position="357"/>
    </location>
</feature>
<dbReference type="InterPro" id="IPR014752">
    <property type="entry name" value="Arrestin-like_C"/>
</dbReference>
<sequence length="749" mass="81105">MLLFSRVLKHHGHGGSERTSPSLTPTSSRDSTTRNTRSSTPISLSQGITSAAKGSSSSLLHSSSSHGGHPDFTLSIKLESPPIVLYGQPHESTGSILTGLLKLDVAPTSGAEEFELESVTLFLEQSMKYTKPFMISSGSVTSCKDCSTKKTVLARWDVLTGKALFPRGEHAYPFSHLVPGSLPASTKLGLASSCSYIKYDIVAVATCPGSSSREISVKLPLNISRSILRTADRNSLRVFPPTEITASAVLPNVIYPKSTFPIELRLENVVSSKMDKRWRMRKLTWRIEEQTKVKALVCEKHLKKLKLIEDGYKEKNGKPALSFSSKHEPGSDGSPSLTPSTSNNGGGSDGPKTNANYHHSTILTGTLYGVSPSIQYIQQRQHYLNLQAEAEAHTGAAPGANPPQRNTPQIQDNDDDVEQEPVENSSAPARVYESFIEDFIHPQNRPRANNTESNMNASSSSSSIPRAQATSIARPPAVVIPEEELNHEDVYLEETRTISHGELRSGWKSDFSGRGRVELVGDINALGFSTGVGKYSSSKTSNDSSPDETQEGLRYGANVSCDIDDPTLGVFVNHTLVVELVVAEELIHTQNELKSRRHRSGSGNNNNGLTPVDSSALAVSATTPNTNSPQQTQASTQTQYGVPTGSARVLRMQFKLIVTERSGLGIAWDDEVPPTYEDVRTLSPPTYQETSIAAIASPAPNTLSPMTSAMLRQTPHVLYGVGETPIVGNFTISHNNSIDHIVDLDDLRL</sequence>
<dbReference type="Pfam" id="PF13002">
    <property type="entry name" value="LDB19"/>
    <property type="match status" value="1"/>
</dbReference>
<evidence type="ECO:0000313" key="3">
    <source>
        <dbReference type="EMBL" id="KAG7195010.1"/>
    </source>
</evidence>
<dbReference type="RefSeq" id="XP_043050557.1">
    <property type="nucleotide sequence ID" value="XM_043194806.1"/>
</dbReference>